<dbReference type="AlphaFoldDB" id="A0A517M8L4"/>
<keyword evidence="3" id="KW-1185">Reference proteome</keyword>
<sequence>MTPKPLSSDITDALHAAGDQPLPVVDPSNQKVYFLIDEQLHRRAMAALQQQNAMVSIDRGLQGEGMTLEESQRRNHQALQQPQ</sequence>
<evidence type="ECO:0000313" key="2">
    <source>
        <dbReference type="EMBL" id="QDS91209.1"/>
    </source>
</evidence>
<proteinExistence type="predicted"/>
<name>A0A517M8L4_9BACT</name>
<dbReference type="EMBL" id="CP036261">
    <property type="protein sequence ID" value="QDS91209.1"/>
    <property type="molecule type" value="Genomic_DNA"/>
</dbReference>
<reference evidence="2 3" key="1">
    <citation type="submission" date="2019-02" db="EMBL/GenBank/DDBJ databases">
        <title>Deep-cultivation of Planctomycetes and their phenomic and genomic characterization uncovers novel biology.</title>
        <authorList>
            <person name="Wiegand S."/>
            <person name="Jogler M."/>
            <person name="Boedeker C."/>
            <person name="Pinto D."/>
            <person name="Vollmers J."/>
            <person name="Rivas-Marin E."/>
            <person name="Kohn T."/>
            <person name="Peeters S.H."/>
            <person name="Heuer A."/>
            <person name="Rast P."/>
            <person name="Oberbeckmann S."/>
            <person name="Bunk B."/>
            <person name="Jeske O."/>
            <person name="Meyerdierks A."/>
            <person name="Storesund J.E."/>
            <person name="Kallscheuer N."/>
            <person name="Luecker S."/>
            <person name="Lage O.M."/>
            <person name="Pohl T."/>
            <person name="Merkel B.J."/>
            <person name="Hornburger P."/>
            <person name="Mueller R.-W."/>
            <person name="Bruemmer F."/>
            <person name="Labrenz M."/>
            <person name="Spormann A.M."/>
            <person name="Op den Camp H."/>
            <person name="Overmann J."/>
            <person name="Amann R."/>
            <person name="Jetten M.S.M."/>
            <person name="Mascher T."/>
            <person name="Medema M.H."/>
            <person name="Devos D.P."/>
            <person name="Kaster A.-K."/>
            <person name="Ovreas L."/>
            <person name="Rohde M."/>
            <person name="Galperin M.Y."/>
            <person name="Jogler C."/>
        </authorList>
    </citation>
    <scope>NUCLEOTIDE SEQUENCE [LARGE SCALE GENOMIC DNA]</scope>
    <source>
        <strain evidence="2 3">EC9</strain>
    </source>
</reference>
<evidence type="ECO:0000256" key="1">
    <source>
        <dbReference type="SAM" id="MobiDB-lite"/>
    </source>
</evidence>
<gene>
    <name evidence="2" type="ORF">EC9_54330</name>
</gene>
<organism evidence="2 3">
    <name type="scientific">Rosistilla ulvae</name>
    <dbReference type="NCBI Taxonomy" id="1930277"/>
    <lineage>
        <taxon>Bacteria</taxon>
        <taxon>Pseudomonadati</taxon>
        <taxon>Planctomycetota</taxon>
        <taxon>Planctomycetia</taxon>
        <taxon>Pirellulales</taxon>
        <taxon>Pirellulaceae</taxon>
        <taxon>Rosistilla</taxon>
    </lineage>
</organism>
<accession>A0A517M8L4</accession>
<dbReference type="RefSeq" id="WP_145348885.1">
    <property type="nucleotide sequence ID" value="NZ_CP036261.1"/>
</dbReference>
<dbReference type="KEGG" id="ruv:EC9_54330"/>
<dbReference type="Proteomes" id="UP000319557">
    <property type="component" value="Chromosome"/>
</dbReference>
<protein>
    <submittedName>
        <fullName evidence="2">Uncharacterized protein</fullName>
    </submittedName>
</protein>
<feature type="region of interest" description="Disordered" evidence="1">
    <location>
        <begin position="64"/>
        <end position="83"/>
    </location>
</feature>
<dbReference type="OrthoDB" id="9857432at2"/>
<evidence type="ECO:0000313" key="3">
    <source>
        <dbReference type="Proteomes" id="UP000319557"/>
    </source>
</evidence>